<dbReference type="KEGG" id="meso:BSQ44_02440"/>
<evidence type="ECO:0000256" key="5">
    <source>
        <dbReference type="SAM" id="Phobius"/>
    </source>
</evidence>
<dbReference type="InterPro" id="IPR004837">
    <property type="entry name" value="NaCa_Exmemb"/>
</dbReference>
<dbReference type="GO" id="GO:0008273">
    <property type="term" value="F:calcium, potassium:sodium antiporter activity"/>
    <property type="evidence" value="ECO:0007669"/>
    <property type="project" value="TreeGrafter"/>
</dbReference>
<evidence type="ECO:0000256" key="2">
    <source>
        <dbReference type="ARBA" id="ARBA00022692"/>
    </source>
</evidence>
<feature type="transmembrane region" description="Helical" evidence="5">
    <location>
        <begin position="112"/>
        <end position="132"/>
    </location>
</feature>
<evidence type="ECO:0000256" key="3">
    <source>
        <dbReference type="ARBA" id="ARBA00022989"/>
    </source>
</evidence>
<feature type="transmembrane region" description="Helical" evidence="5">
    <location>
        <begin position="263"/>
        <end position="282"/>
    </location>
</feature>
<dbReference type="PANTHER" id="PTHR10846:SF8">
    <property type="entry name" value="INNER MEMBRANE PROTEIN YRBG"/>
    <property type="match status" value="1"/>
</dbReference>
<dbReference type="GO" id="GO:0005886">
    <property type="term" value="C:plasma membrane"/>
    <property type="evidence" value="ECO:0007669"/>
    <property type="project" value="TreeGrafter"/>
</dbReference>
<evidence type="ECO:0000259" key="6">
    <source>
        <dbReference type="Pfam" id="PF01699"/>
    </source>
</evidence>
<dbReference type="PANTHER" id="PTHR10846">
    <property type="entry name" value="SODIUM/POTASSIUM/CALCIUM EXCHANGER"/>
    <property type="match status" value="1"/>
</dbReference>
<keyword evidence="2 5" id="KW-0812">Transmembrane</keyword>
<dbReference type="Gene3D" id="1.20.1420.30">
    <property type="entry name" value="NCX, central ion-binding region"/>
    <property type="match status" value="2"/>
</dbReference>
<dbReference type="InterPro" id="IPR044880">
    <property type="entry name" value="NCX_ion-bd_dom_sf"/>
</dbReference>
<sequence length="356" mass="37151">MLDFAQFSLPINIGLFSAAAVAVWFAGARLTGYADAISRITGAGQAVMGIILLAGVTSLPEIGVTATASISGDAQLAVNNLFGSIALQVALLAVVDLFTGRDALTSVVPDPTVLLEGTLNVILISFAAGAMVAGDVPFFGIGLWAWGCLLGYIAGVWMLSKAQGKRPWLAARGGEVDTPLIREQSEREEASDAEDDSLRTLLLKTAAVASIILVAGFVLARSGDAIAQQSGLGQSFVGFVLVAFATSLPELSTAITAARRRLYTMAISDILGTNIINVALLFAVDLLDTDPEPVLNRVGDFAVFGALLAVVLTAIFMAGIAERRDKTILRMGYDSLLVMIAYAGGVAILFTLRPDT</sequence>
<dbReference type="RefSeq" id="WP_072601778.1">
    <property type="nucleotide sequence ID" value="NZ_CP018171.1"/>
</dbReference>
<feature type="domain" description="Sodium/calcium exchanger membrane region" evidence="6">
    <location>
        <begin position="13"/>
        <end position="137"/>
    </location>
</feature>
<protein>
    <submittedName>
        <fullName evidence="7">Sodium:calcium exchanger</fullName>
    </submittedName>
</protein>
<evidence type="ECO:0000313" key="8">
    <source>
        <dbReference type="Proteomes" id="UP000182840"/>
    </source>
</evidence>
<feature type="transmembrane region" description="Helical" evidence="5">
    <location>
        <begin position="138"/>
        <end position="159"/>
    </location>
</feature>
<keyword evidence="3 5" id="KW-1133">Transmembrane helix</keyword>
<dbReference type="OrthoDB" id="153124at2"/>
<organism evidence="7 8">
    <name type="scientific">Aquibium oceanicum</name>
    <dbReference type="NCBI Taxonomy" id="1670800"/>
    <lineage>
        <taxon>Bacteria</taxon>
        <taxon>Pseudomonadati</taxon>
        <taxon>Pseudomonadota</taxon>
        <taxon>Alphaproteobacteria</taxon>
        <taxon>Hyphomicrobiales</taxon>
        <taxon>Phyllobacteriaceae</taxon>
        <taxon>Aquibium</taxon>
    </lineage>
</organism>
<feature type="domain" description="Sodium/calcium exchanger membrane region" evidence="6">
    <location>
        <begin position="209"/>
        <end position="349"/>
    </location>
</feature>
<keyword evidence="4 5" id="KW-0472">Membrane</keyword>
<dbReference type="Proteomes" id="UP000182840">
    <property type="component" value="Chromosome"/>
</dbReference>
<gene>
    <name evidence="7" type="ORF">BSQ44_02440</name>
</gene>
<feature type="transmembrane region" description="Helical" evidence="5">
    <location>
        <begin position="40"/>
        <end position="60"/>
    </location>
</feature>
<feature type="transmembrane region" description="Helical" evidence="5">
    <location>
        <begin position="302"/>
        <end position="321"/>
    </location>
</feature>
<evidence type="ECO:0000256" key="4">
    <source>
        <dbReference type="ARBA" id="ARBA00023136"/>
    </source>
</evidence>
<dbReference type="AlphaFoldDB" id="A0A1L3SLT7"/>
<comment type="subcellular location">
    <subcellularLocation>
        <location evidence="1">Membrane</location>
        <topology evidence="1">Multi-pass membrane protein</topology>
    </subcellularLocation>
</comment>
<feature type="transmembrane region" description="Helical" evidence="5">
    <location>
        <begin position="6"/>
        <end position="28"/>
    </location>
</feature>
<feature type="transmembrane region" description="Helical" evidence="5">
    <location>
        <begin position="80"/>
        <end position="100"/>
    </location>
</feature>
<dbReference type="GO" id="GO:0006874">
    <property type="term" value="P:intracellular calcium ion homeostasis"/>
    <property type="evidence" value="ECO:0007669"/>
    <property type="project" value="TreeGrafter"/>
</dbReference>
<feature type="transmembrane region" description="Helical" evidence="5">
    <location>
        <begin position="232"/>
        <end position="251"/>
    </location>
</feature>
<feature type="transmembrane region" description="Helical" evidence="5">
    <location>
        <begin position="201"/>
        <end position="220"/>
    </location>
</feature>
<evidence type="ECO:0000313" key="7">
    <source>
        <dbReference type="EMBL" id="APH70366.1"/>
    </source>
</evidence>
<feature type="transmembrane region" description="Helical" evidence="5">
    <location>
        <begin position="333"/>
        <end position="352"/>
    </location>
</feature>
<accession>A0A1L3SLT7</accession>
<reference evidence="8" key="1">
    <citation type="submission" date="2016-11" db="EMBL/GenBank/DDBJ databases">
        <title>Mesorhizobium oceanicum sp. nov., isolated from deep seawater in South China Sea.</title>
        <authorList>
            <person name="Fu G.-Y."/>
        </authorList>
    </citation>
    <scope>NUCLEOTIDE SEQUENCE [LARGE SCALE GENOMIC DNA]</scope>
    <source>
        <strain evidence="8">B7</strain>
    </source>
</reference>
<dbReference type="InterPro" id="IPR004481">
    <property type="entry name" value="K/Na/Ca-exchanger"/>
</dbReference>
<dbReference type="STRING" id="1670800.BSQ44_02440"/>
<proteinExistence type="predicted"/>
<keyword evidence="8" id="KW-1185">Reference proteome</keyword>
<evidence type="ECO:0000256" key="1">
    <source>
        <dbReference type="ARBA" id="ARBA00004141"/>
    </source>
</evidence>
<name>A0A1L3SLT7_9HYPH</name>
<dbReference type="Pfam" id="PF01699">
    <property type="entry name" value="Na_Ca_ex"/>
    <property type="match status" value="2"/>
</dbReference>
<dbReference type="GO" id="GO:0005262">
    <property type="term" value="F:calcium channel activity"/>
    <property type="evidence" value="ECO:0007669"/>
    <property type="project" value="TreeGrafter"/>
</dbReference>
<dbReference type="EMBL" id="CP018171">
    <property type="protein sequence ID" value="APH70366.1"/>
    <property type="molecule type" value="Genomic_DNA"/>
</dbReference>